<dbReference type="AlphaFoldDB" id="N1QF56"/>
<gene>
    <name evidence="2" type="ORF">SEPMUDRAFT_111172</name>
</gene>
<dbReference type="RefSeq" id="XP_016757853.1">
    <property type="nucleotide sequence ID" value="XM_016900902.1"/>
</dbReference>
<keyword evidence="3" id="KW-1185">Reference proteome</keyword>
<feature type="compositionally biased region" description="Polar residues" evidence="1">
    <location>
        <begin position="37"/>
        <end position="51"/>
    </location>
</feature>
<proteinExistence type="predicted"/>
<protein>
    <submittedName>
        <fullName evidence="2">Uncharacterized protein</fullName>
    </submittedName>
</protein>
<feature type="region of interest" description="Disordered" evidence="1">
    <location>
        <begin position="140"/>
        <end position="161"/>
    </location>
</feature>
<dbReference type="GeneID" id="27898039"/>
<organism evidence="2 3">
    <name type="scientific">Sphaerulina musiva (strain SO2202)</name>
    <name type="common">Poplar stem canker fungus</name>
    <name type="synonym">Septoria musiva</name>
    <dbReference type="NCBI Taxonomy" id="692275"/>
    <lineage>
        <taxon>Eukaryota</taxon>
        <taxon>Fungi</taxon>
        <taxon>Dikarya</taxon>
        <taxon>Ascomycota</taxon>
        <taxon>Pezizomycotina</taxon>
        <taxon>Dothideomycetes</taxon>
        <taxon>Dothideomycetidae</taxon>
        <taxon>Mycosphaerellales</taxon>
        <taxon>Mycosphaerellaceae</taxon>
        <taxon>Sphaerulina</taxon>
    </lineage>
</organism>
<feature type="region of interest" description="Disordered" evidence="1">
    <location>
        <begin position="1"/>
        <end position="112"/>
    </location>
</feature>
<evidence type="ECO:0000256" key="1">
    <source>
        <dbReference type="SAM" id="MobiDB-lite"/>
    </source>
</evidence>
<feature type="compositionally biased region" description="Basic and acidic residues" evidence="1">
    <location>
        <begin position="140"/>
        <end position="154"/>
    </location>
</feature>
<evidence type="ECO:0000313" key="2">
    <source>
        <dbReference type="EMBL" id="EMF09732.1"/>
    </source>
</evidence>
<sequence>MSMQLLMTQSSEQVVHRPRRGNRAGASGSSGWIAPVTSLSNDFQPTGQGSPQDYPHRHTDLQEQKRQQQDALVQPDPHPDPRSAAMKRATVESMLRSRRRYGEQRRSGGGADVADEAVTAAVRQYQEMLLLERRRRMEEMEAHRRMREGDDGERKRRSRADILASTRRLCKYDDLRGEHNT</sequence>
<accession>N1QF56</accession>
<dbReference type="Proteomes" id="UP000016931">
    <property type="component" value="Unassembled WGS sequence"/>
</dbReference>
<dbReference type="HOGENOM" id="CLU_1489889_0_0_1"/>
<feature type="compositionally biased region" description="Basic and acidic residues" evidence="1">
    <location>
        <begin position="54"/>
        <end position="68"/>
    </location>
</feature>
<evidence type="ECO:0000313" key="3">
    <source>
        <dbReference type="Proteomes" id="UP000016931"/>
    </source>
</evidence>
<name>N1QF56_SPHMS</name>
<feature type="compositionally biased region" description="Polar residues" evidence="1">
    <location>
        <begin position="1"/>
        <end position="13"/>
    </location>
</feature>
<dbReference type="EMBL" id="KB456269">
    <property type="protein sequence ID" value="EMF09732.1"/>
    <property type="molecule type" value="Genomic_DNA"/>
</dbReference>
<reference evidence="2 3" key="1">
    <citation type="journal article" date="2012" name="PLoS Pathog.">
        <title>Diverse lifestyles and strategies of plant pathogenesis encoded in the genomes of eighteen Dothideomycetes fungi.</title>
        <authorList>
            <person name="Ohm R.A."/>
            <person name="Feau N."/>
            <person name="Henrissat B."/>
            <person name="Schoch C.L."/>
            <person name="Horwitz B.A."/>
            <person name="Barry K.W."/>
            <person name="Condon B.J."/>
            <person name="Copeland A.C."/>
            <person name="Dhillon B."/>
            <person name="Glaser F."/>
            <person name="Hesse C.N."/>
            <person name="Kosti I."/>
            <person name="LaButti K."/>
            <person name="Lindquist E.A."/>
            <person name="Lucas S."/>
            <person name="Salamov A.A."/>
            <person name="Bradshaw R.E."/>
            <person name="Ciuffetti L."/>
            <person name="Hamelin R.C."/>
            <person name="Kema G.H.J."/>
            <person name="Lawrence C."/>
            <person name="Scott J.A."/>
            <person name="Spatafora J.W."/>
            <person name="Turgeon B.G."/>
            <person name="de Wit P.J.G.M."/>
            <person name="Zhong S."/>
            <person name="Goodwin S.B."/>
            <person name="Grigoriev I.V."/>
        </authorList>
    </citation>
    <scope>NUCLEOTIDE SEQUENCE [LARGE SCALE GENOMIC DNA]</scope>
    <source>
        <strain evidence="2 3">SO2202</strain>
    </source>
</reference>